<protein>
    <submittedName>
        <fullName evidence="2">Saccharopine dehydrogenase NADP-binding domain-containing protein</fullName>
    </submittedName>
</protein>
<reference evidence="2 3" key="1">
    <citation type="submission" date="2023-12" db="EMBL/GenBank/DDBJ databases">
        <title>Amycolatopsis sp. V23-08.</title>
        <authorList>
            <person name="Somphong A."/>
        </authorList>
    </citation>
    <scope>NUCLEOTIDE SEQUENCE [LARGE SCALE GENOMIC DNA]</scope>
    <source>
        <strain evidence="2 3">V23-08</strain>
    </source>
</reference>
<accession>A0ABU5QW26</accession>
<dbReference type="SUPFAM" id="SSF51735">
    <property type="entry name" value="NAD(P)-binding Rossmann-fold domains"/>
    <property type="match status" value="1"/>
</dbReference>
<evidence type="ECO:0000259" key="1">
    <source>
        <dbReference type="PROSITE" id="PS50206"/>
    </source>
</evidence>
<gene>
    <name evidence="2" type="ORF">VA596_01105</name>
</gene>
<dbReference type="EMBL" id="JAYFSI010000001">
    <property type="protein sequence ID" value="MEA5358117.1"/>
    <property type="molecule type" value="Genomic_DNA"/>
</dbReference>
<dbReference type="InterPro" id="IPR036291">
    <property type="entry name" value="NAD(P)-bd_dom_sf"/>
</dbReference>
<dbReference type="PANTHER" id="PTHR43781">
    <property type="entry name" value="SACCHAROPINE DEHYDROGENASE"/>
    <property type="match status" value="1"/>
</dbReference>
<dbReference type="Pfam" id="PF13460">
    <property type="entry name" value="NAD_binding_10"/>
    <property type="match status" value="1"/>
</dbReference>
<evidence type="ECO:0000313" key="2">
    <source>
        <dbReference type="EMBL" id="MEA5358117.1"/>
    </source>
</evidence>
<dbReference type="Gene3D" id="3.40.50.720">
    <property type="entry name" value="NAD(P)-binding Rossmann-like Domain"/>
    <property type="match status" value="1"/>
</dbReference>
<dbReference type="PROSITE" id="PS50206">
    <property type="entry name" value="RHODANESE_3"/>
    <property type="match status" value="1"/>
</dbReference>
<name>A0ABU5QW26_9PSEU</name>
<proteinExistence type="predicted"/>
<feature type="domain" description="Rhodanese" evidence="1">
    <location>
        <begin position="4"/>
        <end position="54"/>
    </location>
</feature>
<organism evidence="2 3">
    <name type="scientific">Amycolatopsis heterodermiae</name>
    <dbReference type="NCBI Taxonomy" id="3110235"/>
    <lineage>
        <taxon>Bacteria</taxon>
        <taxon>Bacillati</taxon>
        <taxon>Actinomycetota</taxon>
        <taxon>Actinomycetes</taxon>
        <taxon>Pseudonocardiales</taxon>
        <taxon>Pseudonocardiaceae</taxon>
        <taxon>Amycolatopsis</taxon>
    </lineage>
</organism>
<sequence>MTSVLVYGAYGHTGRFVVAELRERGFEPILSGRDAARLPGGRVATVDNPASLDRALEGVAAVINAAGPFAETAAPLIEAAQRAGVPYVDVAAELEANLDTFARVADGVVVPAMAFFGGLGDLLATAAMGDWTSADEIHVAYGLSGWHPTAGTLAAGRVSRARRGDRRIRFADGRLQYADDPLPKLSWPFPAPLGPQPVLGEFTMADVVTIPRHLAVPSVTTYMTAVAAAGLSAAQERAGAPETFVVDVVVRSGGEERRITARGQDIYAVTAPLAVEAVERILTGRTKTKGVVPAGELFDAPDFLKALAPHVTID</sequence>
<comment type="caution">
    <text evidence="2">The sequence shown here is derived from an EMBL/GenBank/DDBJ whole genome shotgun (WGS) entry which is preliminary data.</text>
</comment>
<dbReference type="Proteomes" id="UP001304298">
    <property type="component" value="Unassembled WGS sequence"/>
</dbReference>
<keyword evidence="3" id="KW-1185">Reference proteome</keyword>
<dbReference type="RefSeq" id="WP_323322639.1">
    <property type="nucleotide sequence ID" value="NZ_JAYFSI010000001.1"/>
</dbReference>
<dbReference type="InterPro" id="IPR016040">
    <property type="entry name" value="NAD(P)-bd_dom"/>
</dbReference>
<dbReference type="InterPro" id="IPR001763">
    <property type="entry name" value="Rhodanese-like_dom"/>
</dbReference>
<dbReference type="PANTHER" id="PTHR43781:SF1">
    <property type="entry name" value="SACCHAROPINE DEHYDROGENASE"/>
    <property type="match status" value="1"/>
</dbReference>
<evidence type="ECO:0000313" key="3">
    <source>
        <dbReference type="Proteomes" id="UP001304298"/>
    </source>
</evidence>